<evidence type="ECO:0000256" key="5">
    <source>
        <dbReference type="ARBA" id="ARBA00023222"/>
    </source>
</evidence>
<dbReference type="PANTHER" id="PTHR21022:SF19">
    <property type="entry name" value="PREPHENATE DEHYDRATASE-RELATED"/>
    <property type="match status" value="1"/>
</dbReference>
<comment type="pathway">
    <text evidence="1 8">Amino-acid biosynthesis; L-phenylalanine biosynthesis; phenylpyruvate from prephenate: step 1/1.</text>
</comment>
<dbReference type="InterPro" id="IPR045865">
    <property type="entry name" value="ACT-like_dom_sf"/>
</dbReference>
<keyword evidence="4 8" id="KW-0057">Aromatic amino acid biosynthesis</keyword>
<dbReference type="PROSITE" id="PS51671">
    <property type="entry name" value="ACT"/>
    <property type="match status" value="1"/>
</dbReference>
<evidence type="ECO:0000256" key="4">
    <source>
        <dbReference type="ARBA" id="ARBA00023141"/>
    </source>
</evidence>
<name>A0A4U1IT10_9BACT</name>
<feature type="domain" description="ACT" evidence="11">
    <location>
        <begin position="293"/>
        <end position="370"/>
    </location>
</feature>
<evidence type="ECO:0000256" key="3">
    <source>
        <dbReference type="ARBA" id="ARBA00022605"/>
    </source>
</evidence>
<dbReference type="CDD" id="cd13630">
    <property type="entry name" value="PBP2_PDT_1"/>
    <property type="match status" value="1"/>
</dbReference>
<comment type="caution">
    <text evidence="12">The sequence shown here is derived from an EMBL/GenBank/DDBJ whole genome shotgun (WGS) entry which is preliminary data.</text>
</comment>
<feature type="domain" description="Prephenate dehydratase" evidence="10">
    <location>
        <begin position="106"/>
        <end position="281"/>
    </location>
</feature>
<keyword evidence="6 8" id="KW-0456">Lyase</keyword>
<dbReference type="InterPro" id="IPR002912">
    <property type="entry name" value="ACT_dom"/>
</dbReference>
<feature type="region of interest" description="Disordered" evidence="9">
    <location>
        <begin position="71"/>
        <end position="92"/>
    </location>
</feature>
<protein>
    <recommendedName>
        <fullName evidence="2 8">Prephenate dehydratase</fullName>
        <shortName evidence="8">PDT</shortName>
        <ecNumber evidence="2 8">4.2.1.51</ecNumber>
    </recommendedName>
</protein>
<evidence type="ECO:0000259" key="10">
    <source>
        <dbReference type="PROSITE" id="PS51171"/>
    </source>
</evidence>
<dbReference type="FunFam" id="3.40.190.10:FF:000029">
    <property type="entry name" value="Chorismate mutase/Prephenate dehydratase"/>
    <property type="match status" value="1"/>
</dbReference>
<evidence type="ECO:0000256" key="8">
    <source>
        <dbReference type="RuleBase" id="RU361254"/>
    </source>
</evidence>
<organism evidence="12 13">
    <name type="scientific">Polyangium fumosum</name>
    <dbReference type="NCBI Taxonomy" id="889272"/>
    <lineage>
        <taxon>Bacteria</taxon>
        <taxon>Pseudomonadati</taxon>
        <taxon>Myxococcota</taxon>
        <taxon>Polyangia</taxon>
        <taxon>Polyangiales</taxon>
        <taxon>Polyangiaceae</taxon>
        <taxon>Polyangium</taxon>
    </lineage>
</organism>
<feature type="compositionally biased region" description="Low complexity" evidence="9">
    <location>
        <begin position="39"/>
        <end position="57"/>
    </location>
</feature>
<evidence type="ECO:0000256" key="7">
    <source>
        <dbReference type="ARBA" id="ARBA00047848"/>
    </source>
</evidence>
<dbReference type="GO" id="GO:0009094">
    <property type="term" value="P:L-phenylalanine biosynthetic process"/>
    <property type="evidence" value="ECO:0007669"/>
    <property type="project" value="UniProtKB-UniPathway"/>
</dbReference>
<dbReference type="EMBL" id="SSMQ01000082">
    <property type="protein sequence ID" value="TKC97167.1"/>
    <property type="molecule type" value="Genomic_DNA"/>
</dbReference>
<dbReference type="Gene3D" id="3.30.70.260">
    <property type="match status" value="1"/>
</dbReference>
<dbReference type="SUPFAM" id="SSF53850">
    <property type="entry name" value="Periplasmic binding protein-like II"/>
    <property type="match status" value="1"/>
</dbReference>
<dbReference type="FunFam" id="3.30.70.260:FF:000012">
    <property type="entry name" value="Prephenate dehydratase"/>
    <property type="match status" value="1"/>
</dbReference>
<dbReference type="OrthoDB" id="9802281at2"/>
<evidence type="ECO:0000256" key="9">
    <source>
        <dbReference type="SAM" id="MobiDB-lite"/>
    </source>
</evidence>
<dbReference type="PROSITE" id="PS00858">
    <property type="entry name" value="PREPHENATE_DEHYDR_2"/>
    <property type="match status" value="1"/>
</dbReference>
<accession>A0A4U1IT10</accession>
<dbReference type="Proteomes" id="UP000309215">
    <property type="component" value="Unassembled WGS sequence"/>
</dbReference>
<proteinExistence type="predicted"/>
<evidence type="ECO:0000313" key="13">
    <source>
        <dbReference type="Proteomes" id="UP000309215"/>
    </source>
</evidence>
<feature type="compositionally biased region" description="Basic residues" evidence="9">
    <location>
        <begin position="71"/>
        <end position="85"/>
    </location>
</feature>
<dbReference type="InterPro" id="IPR001086">
    <property type="entry name" value="Preph_deHydtase"/>
</dbReference>
<sequence length="374" mass="40351">MHRSLARRGPHGQRARRPAGHLSRGRAGDHRGRIHGARRFPPAARRGALRRPASPGPLGLAAVRALRGKRAARIRRYRPRGRRGRGGGDRASRRLIGARGVVEGISVACLGPSGTFSEEAAARHFGQDARPVFCTSIDDVFDGVQARAAPFGVVPVENSLEGAIGHTLDRLVASPLRISGEVALPIRQHLLRREGRIDGITRVYGHAQSLAQCQRFLKHTLPLAERVAVSSNAEAARLAAREPETAALAGKRAAAIHALAILAEGVEDDPTNTTRFLVIGETSAAPSGHDKTSLVMSAPNRPGSMLALLRPFSRHGVSMTKLESRPSRRGLWDYLFFVDVEGHAEDVAVRRALIELEARAGYLKILGSYAMARP</sequence>
<dbReference type="Pfam" id="PF00800">
    <property type="entry name" value="PDT"/>
    <property type="match status" value="1"/>
</dbReference>
<evidence type="ECO:0000256" key="6">
    <source>
        <dbReference type="ARBA" id="ARBA00023239"/>
    </source>
</evidence>
<feature type="compositionally biased region" description="Basic residues" evidence="9">
    <location>
        <begin position="1"/>
        <end position="19"/>
    </location>
</feature>
<dbReference type="EC" id="4.2.1.51" evidence="2 8"/>
<keyword evidence="13" id="KW-1185">Reference proteome</keyword>
<dbReference type="SUPFAM" id="SSF55021">
    <property type="entry name" value="ACT-like"/>
    <property type="match status" value="1"/>
</dbReference>
<dbReference type="InterPro" id="IPR018528">
    <property type="entry name" value="Preph_deHydtase_CS"/>
</dbReference>
<keyword evidence="5 8" id="KW-0584">Phenylalanine biosynthesis</keyword>
<dbReference type="PANTHER" id="PTHR21022">
    <property type="entry name" value="PREPHENATE DEHYDRATASE P PROTEIN"/>
    <property type="match status" value="1"/>
</dbReference>
<evidence type="ECO:0000256" key="1">
    <source>
        <dbReference type="ARBA" id="ARBA00004741"/>
    </source>
</evidence>
<dbReference type="GO" id="GO:0004664">
    <property type="term" value="F:prephenate dehydratase activity"/>
    <property type="evidence" value="ECO:0007669"/>
    <property type="project" value="UniProtKB-UniRule"/>
</dbReference>
<evidence type="ECO:0000256" key="2">
    <source>
        <dbReference type="ARBA" id="ARBA00013147"/>
    </source>
</evidence>
<gene>
    <name evidence="8 12" type="primary">pheA</name>
    <name evidence="12" type="ORF">E8A74_44470</name>
</gene>
<dbReference type="CDD" id="cd04905">
    <property type="entry name" value="ACT_CM-PDT"/>
    <property type="match status" value="1"/>
</dbReference>
<reference evidence="12 13" key="1">
    <citation type="submission" date="2019-04" db="EMBL/GenBank/DDBJ databases">
        <authorList>
            <person name="Li Y."/>
            <person name="Wang J."/>
        </authorList>
    </citation>
    <scope>NUCLEOTIDE SEQUENCE [LARGE SCALE GENOMIC DNA]</scope>
    <source>
        <strain evidence="12 13">DSM 14668</strain>
    </source>
</reference>
<dbReference type="Pfam" id="PF01842">
    <property type="entry name" value="ACT"/>
    <property type="match status" value="1"/>
</dbReference>
<feature type="region of interest" description="Disordered" evidence="9">
    <location>
        <begin position="1"/>
        <end position="58"/>
    </location>
</feature>
<evidence type="ECO:0000313" key="12">
    <source>
        <dbReference type="EMBL" id="TKC97167.1"/>
    </source>
</evidence>
<dbReference type="PROSITE" id="PS51171">
    <property type="entry name" value="PREPHENATE_DEHYDR_3"/>
    <property type="match status" value="1"/>
</dbReference>
<comment type="catalytic activity">
    <reaction evidence="7 8">
        <text>prephenate + H(+) = 3-phenylpyruvate + CO2 + H2O</text>
        <dbReference type="Rhea" id="RHEA:21648"/>
        <dbReference type="ChEBI" id="CHEBI:15377"/>
        <dbReference type="ChEBI" id="CHEBI:15378"/>
        <dbReference type="ChEBI" id="CHEBI:16526"/>
        <dbReference type="ChEBI" id="CHEBI:18005"/>
        <dbReference type="ChEBI" id="CHEBI:29934"/>
        <dbReference type="EC" id="4.2.1.51"/>
    </reaction>
</comment>
<evidence type="ECO:0000259" key="11">
    <source>
        <dbReference type="PROSITE" id="PS51671"/>
    </source>
</evidence>
<dbReference type="NCBIfam" id="NF008865">
    <property type="entry name" value="PRK11898.1"/>
    <property type="match status" value="1"/>
</dbReference>
<dbReference type="AlphaFoldDB" id="A0A4U1IT10"/>
<dbReference type="UniPathway" id="UPA00121">
    <property type="reaction ID" value="UER00345"/>
</dbReference>
<keyword evidence="3 8" id="KW-0028">Amino-acid biosynthesis</keyword>
<dbReference type="Gene3D" id="3.40.190.10">
    <property type="entry name" value="Periplasmic binding protein-like II"/>
    <property type="match status" value="2"/>
</dbReference>
<dbReference type="GO" id="GO:0005737">
    <property type="term" value="C:cytoplasm"/>
    <property type="evidence" value="ECO:0007669"/>
    <property type="project" value="TreeGrafter"/>
</dbReference>